<feature type="compositionally biased region" description="Basic and acidic residues" evidence="3">
    <location>
        <begin position="11"/>
        <end position="26"/>
    </location>
</feature>
<organism evidence="5 6">
    <name type="scientific">Rhipicephalus microplus</name>
    <name type="common">Cattle tick</name>
    <name type="synonym">Boophilus microplus</name>
    <dbReference type="NCBI Taxonomy" id="6941"/>
    <lineage>
        <taxon>Eukaryota</taxon>
        <taxon>Metazoa</taxon>
        <taxon>Ecdysozoa</taxon>
        <taxon>Arthropoda</taxon>
        <taxon>Chelicerata</taxon>
        <taxon>Arachnida</taxon>
        <taxon>Acari</taxon>
        <taxon>Parasitiformes</taxon>
        <taxon>Ixodida</taxon>
        <taxon>Ixodoidea</taxon>
        <taxon>Ixodidae</taxon>
        <taxon>Rhipicephalinae</taxon>
        <taxon>Rhipicephalus</taxon>
        <taxon>Boophilus</taxon>
    </lineage>
</organism>
<feature type="compositionally biased region" description="Low complexity" evidence="3">
    <location>
        <begin position="646"/>
        <end position="656"/>
    </location>
</feature>
<dbReference type="SUPFAM" id="SSF57756">
    <property type="entry name" value="Retrovirus zinc finger-like domains"/>
    <property type="match status" value="1"/>
</dbReference>
<feature type="compositionally biased region" description="Low complexity" evidence="3">
    <location>
        <begin position="1"/>
        <end position="10"/>
    </location>
</feature>
<feature type="region of interest" description="Disordered" evidence="3">
    <location>
        <begin position="726"/>
        <end position="769"/>
    </location>
</feature>
<dbReference type="EMBL" id="JABSTU010000006">
    <property type="protein sequence ID" value="KAH8028908.1"/>
    <property type="molecule type" value="Genomic_DNA"/>
</dbReference>
<feature type="compositionally biased region" description="Low complexity" evidence="3">
    <location>
        <begin position="578"/>
        <end position="590"/>
    </location>
</feature>
<name>A0A9J6E3L3_RHIMP</name>
<comment type="caution">
    <text evidence="5">The sequence shown here is derived from an EMBL/GenBank/DDBJ whole genome shotgun (WGS) entry which is preliminary data.</text>
</comment>
<dbReference type="PROSITE" id="PS50158">
    <property type="entry name" value="ZF_CCHC"/>
    <property type="match status" value="1"/>
</dbReference>
<feature type="compositionally biased region" description="Low complexity" evidence="3">
    <location>
        <begin position="557"/>
        <end position="570"/>
    </location>
</feature>
<sequence length="853" mass="95091">MYRTPPSSREPSPRRGEDTDANQEQRRSRRQQGLPPEWQKLMIIKTMVDMYGISTSASLVHTLASKGLPVQTFQEGLLLKQLRVWCSLICEVKRILGYHQMLRDYQVFYSDVFQAAQGKGAATSTRCKALHPVDTTRHLHFMSDFPHLVKNVRNAFVLKGFNTPEGRVLVGPIEEAWNMDSKSVSLKVMPKITSGHIRSNSFERNEGCPCLSDICVSRYSHRRAQPPTGMECVVEGHTISEEEWSDDSWQSPGYRAQERRRRELQNQGKPALQPCTSENARAAVPERQPQVKSRPPRLRRRAPLPRLPQDSIHIVGRPRTPIDLTKVPPWQLHDALLKAASLPDQPPASRDRLRTHPTNNTFTLSVIDSQRAQAYLRVKSITIGAATIELHVYAPPPDDAIRGIMFHAYDDFSDEEILADLQASNPTIPIVSGRRLGQTRHVVVALMTPNLPKWIFYHGTDIRLYPFYNRVESCFNCRKVGHRTDVCPMPRKQRCRRCGEEHPTPGQGETPACTPRCIVCNGAHNTGSSNCKYRFIKKAPPTPQSKQEAQEPSSNIHRNPSHSGSSSRRSPSSRDHSASFPPLGNSSNQQQRRESRSPSHTRRSGSRSAKRRGSRCRSHSRRPRSRSAQRRDSRPSSHSRSKSARRSPSVSRSSSRGPGEASKSVAWQRGAPASLLFSDSQVRELAKENSALKAQISAQQSQIAKLTSYIQSLEAKIDRALSIDKQTTPTSSETQDAHPNPLAPNPALSPVPQLQNANKRKAATPTASLHADADITTKVTTAVTAAISTLKSDLNAEIETRFNAIHQTIRETTTSFAVLKSSTEAALADFSVQLAIHRTPSNSRQTPAPTPIT</sequence>
<proteinExistence type="predicted"/>
<protein>
    <recommendedName>
        <fullName evidence="4">CCHC-type domain-containing protein</fullName>
    </recommendedName>
</protein>
<feature type="compositionally biased region" description="Basic residues" evidence="3">
    <location>
        <begin position="599"/>
        <end position="628"/>
    </location>
</feature>
<dbReference type="InterPro" id="IPR036875">
    <property type="entry name" value="Znf_CCHC_sf"/>
</dbReference>
<keyword evidence="6" id="KW-1185">Reference proteome</keyword>
<feature type="compositionally biased region" description="Polar residues" evidence="3">
    <location>
        <begin position="544"/>
        <end position="556"/>
    </location>
</feature>
<dbReference type="GO" id="GO:0008270">
    <property type="term" value="F:zinc ion binding"/>
    <property type="evidence" value="ECO:0007669"/>
    <property type="project" value="UniProtKB-KW"/>
</dbReference>
<dbReference type="AlphaFoldDB" id="A0A9J6E3L3"/>
<evidence type="ECO:0000256" key="2">
    <source>
        <dbReference type="SAM" id="Coils"/>
    </source>
</evidence>
<keyword evidence="1" id="KW-0863">Zinc-finger</keyword>
<dbReference type="Proteomes" id="UP000821866">
    <property type="component" value="Chromosome 4"/>
</dbReference>
<feature type="region of interest" description="Disordered" evidence="3">
    <location>
        <begin position="243"/>
        <end position="303"/>
    </location>
</feature>
<evidence type="ECO:0000313" key="5">
    <source>
        <dbReference type="EMBL" id="KAH8028908.1"/>
    </source>
</evidence>
<keyword evidence="1" id="KW-0479">Metal-binding</keyword>
<reference evidence="5" key="2">
    <citation type="submission" date="2021-09" db="EMBL/GenBank/DDBJ databases">
        <authorList>
            <person name="Jia N."/>
            <person name="Wang J."/>
            <person name="Shi W."/>
            <person name="Du L."/>
            <person name="Sun Y."/>
            <person name="Zhan W."/>
            <person name="Jiang J."/>
            <person name="Wang Q."/>
            <person name="Zhang B."/>
            <person name="Ji P."/>
            <person name="Sakyi L.B."/>
            <person name="Cui X."/>
            <person name="Yuan T."/>
            <person name="Jiang B."/>
            <person name="Yang W."/>
            <person name="Lam T.T.-Y."/>
            <person name="Chang Q."/>
            <person name="Ding S."/>
            <person name="Wang X."/>
            <person name="Zhu J."/>
            <person name="Ruan X."/>
            <person name="Zhao L."/>
            <person name="Wei J."/>
            <person name="Que T."/>
            <person name="Du C."/>
            <person name="Cheng J."/>
            <person name="Dai P."/>
            <person name="Han X."/>
            <person name="Huang E."/>
            <person name="Gao Y."/>
            <person name="Liu J."/>
            <person name="Shao H."/>
            <person name="Ye R."/>
            <person name="Li L."/>
            <person name="Wei W."/>
            <person name="Wang X."/>
            <person name="Wang C."/>
            <person name="Huo Q."/>
            <person name="Li W."/>
            <person name="Guo W."/>
            <person name="Chen H."/>
            <person name="Chen S."/>
            <person name="Zhou L."/>
            <person name="Zhou L."/>
            <person name="Ni X."/>
            <person name="Tian J."/>
            <person name="Zhou Y."/>
            <person name="Sheng Y."/>
            <person name="Liu T."/>
            <person name="Pan Y."/>
            <person name="Xia L."/>
            <person name="Li J."/>
            <person name="Zhao F."/>
            <person name="Cao W."/>
        </authorList>
    </citation>
    <scope>NUCLEOTIDE SEQUENCE</scope>
    <source>
        <strain evidence="5">Rmic-2018</strain>
        <tissue evidence="5">Larvae</tissue>
    </source>
</reference>
<feature type="domain" description="CCHC-type" evidence="4">
    <location>
        <begin position="474"/>
        <end position="488"/>
    </location>
</feature>
<feature type="compositionally biased region" description="Basic residues" evidence="3">
    <location>
        <begin position="294"/>
        <end position="303"/>
    </location>
</feature>
<reference evidence="5" key="1">
    <citation type="journal article" date="2020" name="Cell">
        <title>Large-Scale Comparative Analyses of Tick Genomes Elucidate Their Genetic Diversity and Vector Capacities.</title>
        <authorList>
            <consortium name="Tick Genome and Microbiome Consortium (TIGMIC)"/>
            <person name="Jia N."/>
            <person name="Wang J."/>
            <person name="Shi W."/>
            <person name="Du L."/>
            <person name="Sun Y."/>
            <person name="Zhan W."/>
            <person name="Jiang J.F."/>
            <person name="Wang Q."/>
            <person name="Zhang B."/>
            <person name="Ji P."/>
            <person name="Bell-Sakyi L."/>
            <person name="Cui X.M."/>
            <person name="Yuan T.T."/>
            <person name="Jiang B.G."/>
            <person name="Yang W.F."/>
            <person name="Lam T.T."/>
            <person name="Chang Q.C."/>
            <person name="Ding S.J."/>
            <person name="Wang X.J."/>
            <person name="Zhu J.G."/>
            <person name="Ruan X.D."/>
            <person name="Zhao L."/>
            <person name="Wei J.T."/>
            <person name="Ye R.Z."/>
            <person name="Que T.C."/>
            <person name="Du C.H."/>
            <person name="Zhou Y.H."/>
            <person name="Cheng J.X."/>
            <person name="Dai P.F."/>
            <person name="Guo W.B."/>
            <person name="Han X.H."/>
            <person name="Huang E.J."/>
            <person name="Li L.F."/>
            <person name="Wei W."/>
            <person name="Gao Y.C."/>
            <person name="Liu J.Z."/>
            <person name="Shao H.Z."/>
            <person name="Wang X."/>
            <person name="Wang C.C."/>
            <person name="Yang T.C."/>
            <person name="Huo Q.B."/>
            <person name="Li W."/>
            <person name="Chen H.Y."/>
            <person name="Chen S.E."/>
            <person name="Zhou L.G."/>
            <person name="Ni X.B."/>
            <person name="Tian J.H."/>
            <person name="Sheng Y."/>
            <person name="Liu T."/>
            <person name="Pan Y.S."/>
            <person name="Xia L.Y."/>
            <person name="Li J."/>
            <person name="Zhao F."/>
            <person name="Cao W.C."/>
        </authorList>
    </citation>
    <scope>NUCLEOTIDE SEQUENCE</scope>
    <source>
        <strain evidence="5">Rmic-2018</strain>
    </source>
</reference>
<dbReference type="GO" id="GO:0003676">
    <property type="term" value="F:nucleic acid binding"/>
    <property type="evidence" value="ECO:0007669"/>
    <property type="project" value="InterPro"/>
</dbReference>
<dbReference type="Gene3D" id="4.10.60.10">
    <property type="entry name" value="Zinc finger, CCHC-type"/>
    <property type="match status" value="1"/>
</dbReference>
<feature type="region of interest" description="Disordered" evidence="3">
    <location>
        <begin position="535"/>
        <end position="666"/>
    </location>
</feature>
<gene>
    <name evidence="5" type="ORF">HPB51_020486</name>
</gene>
<accession>A0A9J6E3L3</accession>
<dbReference type="InterPro" id="IPR001878">
    <property type="entry name" value="Znf_CCHC"/>
</dbReference>
<evidence type="ECO:0000313" key="6">
    <source>
        <dbReference type="Proteomes" id="UP000821866"/>
    </source>
</evidence>
<feature type="region of interest" description="Disordered" evidence="3">
    <location>
        <begin position="1"/>
        <end position="33"/>
    </location>
</feature>
<evidence type="ECO:0000256" key="3">
    <source>
        <dbReference type="SAM" id="MobiDB-lite"/>
    </source>
</evidence>
<feature type="coiled-coil region" evidence="2">
    <location>
        <begin position="682"/>
        <end position="716"/>
    </location>
</feature>
<evidence type="ECO:0000259" key="4">
    <source>
        <dbReference type="PROSITE" id="PS50158"/>
    </source>
</evidence>
<keyword evidence="1" id="KW-0862">Zinc</keyword>
<evidence type="ECO:0000256" key="1">
    <source>
        <dbReference type="PROSITE-ProRule" id="PRU00047"/>
    </source>
</evidence>
<keyword evidence="2" id="KW-0175">Coiled coil</keyword>